<keyword evidence="1" id="KW-1133">Transmembrane helix</keyword>
<reference evidence="2 3" key="1">
    <citation type="submission" date="2024-02" db="EMBL/GenBank/DDBJ databases">
        <authorList>
            <person name="Chen Y."/>
            <person name="Shah S."/>
            <person name="Dougan E. K."/>
            <person name="Thang M."/>
            <person name="Chan C."/>
        </authorList>
    </citation>
    <scope>NUCLEOTIDE SEQUENCE [LARGE SCALE GENOMIC DNA]</scope>
</reference>
<feature type="transmembrane region" description="Helical" evidence="1">
    <location>
        <begin position="99"/>
        <end position="119"/>
    </location>
</feature>
<sequence>MGRLKTIWGMKFEFALRTAVAAFLASIYAMQPEVHKAEWENATVFAPVLAVACVSGPSLGATLHHAWEMWQATVIGCLSSMIVNEVLRPVQPNALREALMLVGFLSTVFFLCSRPWALVQKRVSVGVMLCGTINMSVHQHEKPWWFPWTIGVPCTVGVLCAVLAMVLPPWFACKELRQRLAFQATRDLPLAIDVLVT</sequence>
<protein>
    <recommendedName>
        <fullName evidence="4">Transmembrane protein</fullName>
    </recommendedName>
</protein>
<organism evidence="2 3">
    <name type="scientific">Durusdinium trenchii</name>
    <dbReference type="NCBI Taxonomy" id="1381693"/>
    <lineage>
        <taxon>Eukaryota</taxon>
        <taxon>Sar</taxon>
        <taxon>Alveolata</taxon>
        <taxon>Dinophyceae</taxon>
        <taxon>Suessiales</taxon>
        <taxon>Symbiodiniaceae</taxon>
        <taxon>Durusdinium</taxon>
    </lineage>
</organism>
<comment type="caution">
    <text evidence="2">The sequence shown here is derived from an EMBL/GenBank/DDBJ whole genome shotgun (WGS) entry which is preliminary data.</text>
</comment>
<feature type="transmembrane region" description="Helical" evidence="1">
    <location>
        <begin position="42"/>
        <end position="63"/>
    </location>
</feature>
<evidence type="ECO:0000313" key="2">
    <source>
        <dbReference type="EMBL" id="CAK9005247.1"/>
    </source>
</evidence>
<keyword evidence="3" id="KW-1185">Reference proteome</keyword>
<dbReference type="EMBL" id="CAXAMM010004891">
    <property type="protein sequence ID" value="CAK9005247.1"/>
    <property type="molecule type" value="Genomic_DNA"/>
</dbReference>
<proteinExistence type="predicted"/>
<dbReference type="Proteomes" id="UP001642464">
    <property type="component" value="Unassembled WGS sequence"/>
</dbReference>
<name>A0ABP0ITD0_9DINO</name>
<evidence type="ECO:0000256" key="1">
    <source>
        <dbReference type="SAM" id="Phobius"/>
    </source>
</evidence>
<keyword evidence="1" id="KW-0472">Membrane</keyword>
<keyword evidence="1" id="KW-0812">Transmembrane</keyword>
<gene>
    <name evidence="2" type="ORF">SCF082_LOCUS8517</name>
</gene>
<feature type="transmembrane region" description="Helical" evidence="1">
    <location>
        <begin position="145"/>
        <end position="171"/>
    </location>
</feature>
<accession>A0ABP0ITD0</accession>
<evidence type="ECO:0000313" key="3">
    <source>
        <dbReference type="Proteomes" id="UP001642464"/>
    </source>
</evidence>
<evidence type="ECO:0008006" key="4">
    <source>
        <dbReference type="Google" id="ProtNLM"/>
    </source>
</evidence>
<feature type="transmembrane region" description="Helical" evidence="1">
    <location>
        <begin position="12"/>
        <end position="30"/>
    </location>
</feature>